<dbReference type="PANTHER" id="PTHR33164">
    <property type="entry name" value="TRANSCRIPTIONAL REGULATOR, MARR FAMILY"/>
    <property type="match status" value="1"/>
</dbReference>
<dbReference type="OrthoDB" id="7774677at2"/>
<evidence type="ECO:0000313" key="3">
    <source>
        <dbReference type="Proteomes" id="UP000316096"/>
    </source>
</evidence>
<dbReference type="GO" id="GO:0003700">
    <property type="term" value="F:DNA-binding transcription factor activity"/>
    <property type="evidence" value="ECO:0007669"/>
    <property type="project" value="InterPro"/>
</dbReference>
<protein>
    <submittedName>
        <fullName evidence="2">DNA-binding MarR family transcriptional regulator</fullName>
    </submittedName>
</protein>
<dbReference type="PROSITE" id="PS50995">
    <property type="entry name" value="HTH_MARR_2"/>
    <property type="match status" value="1"/>
</dbReference>
<dbReference type="PANTHER" id="PTHR33164:SF57">
    <property type="entry name" value="MARR-FAMILY TRANSCRIPTIONAL REGULATOR"/>
    <property type="match status" value="1"/>
</dbReference>
<reference evidence="2 3" key="1">
    <citation type="submission" date="2019-06" db="EMBL/GenBank/DDBJ databases">
        <title>Sequencing the genomes of 1000 actinobacteria strains.</title>
        <authorList>
            <person name="Klenk H.-P."/>
        </authorList>
    </citation>
    <scope>NUCLEOTIDE SEQUENCE [LARGE SCALE GENOMIC DNA]</scope>
    <source>
        <strain evidence="2 3">DSM 102200</strain>
    </source>
</reference>
<comment type="caution">
    <text evidence="2">The sequence shown here is derived from an EMBL/GenBank/DDBJ whole genome shotgun (WGS) entry which is preliminary data.</text>
</comment>
<keyword evidence="3" id="KW-1185">Reference proteome</keyword>
<name>A0A543CGL8_9ACTN</name>
<dbReference type="SMART" id="SM00347">
    <property type="entry name" value="HTH_MARR"/>
    <property type="match status" value="1"/>
</dbReference>
<feature type="domain" description="HTH marR-type" evidence="1">
    <location>
        <begin position="19"/>
        <end position="162"/>
    </location>
</feature>
<sequence>MVTHLNYCDDVSPHIDASVTEIERAAFQLRRLWAKPHLLQRLREQCGQGGRPIQLSSLLVIHAIAGQGEGRGEVTVGAVADYLDIDPSTASRLVGHAIDAGFVSRTPSPVDARRAHLRLTESGERVRRLTDEFRRRFIARLVADWTDEERSMFAGLLGRFAEAAANYPMEAAELETSIEAARADDCAP</sequence>
<keyword evidence="2" id="KW-0238">DNA-binding</keyword>
<evidence type="ECO:0000259" key="1">
    <source>
        <dbReference type="PROSITE" id="PS50995"/>
    </source>
</evidence>
<dbReference type="InterPro" id="IPR036388">
    <property type="entry name" value="WH-like_DNA-bd_sf"/>
</dbReference>
<dbReference type="EMBL" id="VFOZ01000001">
    <property type="protein sequence ID" value="TQL96225.1"/>
    <property type="molecule type" value="Genomic_DNA"/>
</dbReference>
<dbReference type="GO" id="GO:0003677">
    <property type="term" value="F:DNA binding"/>
    <property type="evidence" value="ECO:0007669"/>
    <property type="project" value="UniProtKB-KW"/>
</dbReference>
<dbReference type="Gene3D" id="1.10.10.10">
    <property type="entry name" value="Winged helix-like DNA-binding domain superfamily/Winged helix DNA-binding domain"/>
    <property type="match status" value="1"/>
</dbReference>
<dbReference type="InterPro" id="IPR036390">
    <property type="entry name" value="WH_DNA-bd_sf"/>
</dbReference>
<gene>
    <name evidence="2" type="ORF">FB559_1749</name>
</gene>
<proteinExistence type="predicted"/>
<dbReference type="SUPFAM" id="SSF46785">
    <property type="entry name" value="Winged helix' DNA-binding domain"/>
    <property type="match status" value="1"/>
</dbReference>
<dbReference type="InterPro" id="IPR039422">
    <property type="entry name" value="MarR/SlyA-like"/>
</dbReference>
<dbReference type="Proteomes" id="UP000316096">
    <property type="component" value="Unassembled WGS sequence"/>
</dbReference>
<dbReference type="GO" id="GO:0006950">
    <property type="term" value="P:response to stress"/>
    <property type="evidence" value="ECO:0007669"/>
    <property type="project" value="TreeGrafter"/>
</dbReference>
<dbReference type="InterPro" id="IPR000835">
    <property type="entry name" value="HTH_MarR-typ"/>
</dbReference>
<dbReference type="Pfam" id="PF12802">
    <property type="entry name" value="MarR_2"/>
    <property type="match status" value="1"/>
</dbReference>
<evidence type="ECO:0000313" key="2">
    <source>
        <dbReference type="EMBL" id="TQL96225.1"/>
    </source>
</evidence>
<organism evidence="2 3">
    <name type="scientific">Actinoallomurus bryophytorum</name>
    <dbReference type="NCBI Taxonomy" id="1490222"/>
    <lineage>
        <taxon>Bacteria</taxon>
        <taxon>Bacillati</taxon>
        <taxon>Actinomycetota</taxon>
        <taxon>Actinomycetes</taxon>
        <taxon>Streptosporangiales</taxon>
        <taxon>Thermomonosporaceae</taxon>
        <taxon>Actinoallomurus</taxon>
    </lineage>
</organism>
<accession>A0A543CGL8</accession>
<dbReference type="AlphaFoldDB" id="A0A543CGL8"/>